<evidence type="ECO:0000313" key="2">
    <source>
        <dbReference type="Proteomes" id="UP001565435"/>
    </source>
</evidence>
<dbReference type="RefSeq" id="WP_370035092.1">
    <property type="nucleotide sequence ID" value="NZ_JBGBYS010000003.1"/>
</dbReference>
<evidence type="ECO:0000313" key="1">
    <source>
        <dbReference type="EMBL" id="MEY9257728.1"/>
    </source>
</evidence>
<reference evidence="1 2" key="1">
    <citation type="submission" date="2024-07" db="EMBL/GenBank/DDBJ databases">
        <title>Mealworm larvae gut microbial communities from Newark, Delaware, USA.</title>
        <authorList>
            <person name="Blenner M."/>
        </authorList>
    </citation>
    <scope>NUCLEOTIDE SEQUENCE [LARGE SCALE GENOMIC DNA]</scope>
    <source>
        <strain evidence="1 2">UD i117</strain>
    </source>
</reference>
<dbReference type="Proteomes" id="UP001565435">
    <property type="component" value="Unassembled WGS sequence"/>
</dbReference>
<dbReference type="EMBL" id="JBGBYS010000003">
    <property type="protein sequence ID" value="MEY9257728.1"/>
    <property type="molecule type" value="Genomic_DNA"/>
</dbReference>
<gene>
    <name evidence="1" type="ORF">ABH903_000738</name>
</gene>
<organism evidence="1 2">
    <name type="scientific">Brevibacterium epidermidis</name>
    <dbReference type="NCBI Taxonomy" id="1698"/>
    <lineage>
        <taxon>Bacteria</taxon>
        <taxon>Bacillati</taxon>
        <taxon>Actinomycetota</taxon>
        <taxon>Actinomycetes</taxon>
        <taxon>Micrococcales</taxon>
        <taxon>Brevibacteriaceae</taxon>
        <taxon>Brevibacterium</taxon>
    </lineage>
</organism>
<protein>
    <submittedName>
        <fullName evidence="1">Uncharacterized protein</fullName>
    </submittedName>
</protein>
<name>A0ABV4EH70_BREEP</name>
<keyword evidence="2" id="KW-1185">Reference proteome</keyword>
<proteinExistence type="predicted"/>
<accession>A0ABV4EH70</accession>
<sequence>MDASLNELFTDRELSAGLNHAGKKYAAGRAAELLAEDPARTAQDLVDLLREEARAAGAEFEQARGGDS</sequence>
<comment type="caution">
    <text evidence="1">The sequence shown here is derived from an EMBL/GenBank/DDBJ whole genome shotgun (WGS) entry which is preliminary data.</text>
</comment>